<comment type="similarity">
    <text evidence="1">Belongs to the glycosyltransferase group 1 family. Glycosyltransferase 30 subfamily.</text>
</comment>
<dbReference type="Pfam" id="PF04413">
    <property type="entry name" value="Glycos_transf_N"/>
    <property type="match status" value="1"/>
</dbReference>
<evidence type="ECO:0000259" key="6">
    <source>
        <dbReference type="Pfam" id="PF04413"/>
    </source>
</evidence>
<evidence type="ECO:0000256" key="2">
    <source>
        <dbReference type="ARBA" id="ARBA00012621"/>
    </source>
</evidence>
<evidence type="ECO:0000313" key="7">
    <source>
        <dbReference type="EMBL" id="VAV90548.1"/>
    </source>
</evidence>
<dbReference type="InterPro" id="IPR007507">
    <property type="entry name" value="Glycos_transf_N"/>
</dbReference>
<evidence type="ECO:0000256" key="4">
    <source>
        <dbReference type="ARBA" id="ARBA00031445"/>
    </source>
</evidence>
<proteinExistence type="inferred from homology"/>
<dbReference type="InterPro" id="IPR039901">
    <property type="entry name" value="Kdotransferase"/>
</dbReference>
<dbReference type="PANTHER" id="PTHR42755">
    <property type="entry name" value="3-DEOXY-MANNO-OCTULOSONATE CYTIDYLYLTRANSFERASE"/>
    <property type="match status" value="1"/>
</dbReference>
<accession>A0A3B0RQL8</accession>
<dbReference type="EC" id="2.4.99.12" evidence="2"/>
<organism evidence="7">
    <name type="scientific">hydrothermal vent metagenome</name>
    <dbReference type="NCBI Taxonomy" id="652676"/>
    <lineage>
        <taxon>unclassified sequences</taxon>
        <taxon>metagenomes</taxon>
        <taxon>ecological metagenomes</taxon>
    </lineage>
</organism>
<keyword evidence="7" id="KW-0328">Glycosyltransferase</keyword>
<reference evidence="7" key="1">
    <citation type="submission" date="2018-06" db="EMBL/GenBank/DDBJ databases">
        <authorList>
            <person name="Zhirakovskaya E."/>
        </authorList>
    </citation>
    <scope>NUCLEOTIDE SEQUENCE</scope>
</reference>
<dbReference type="FunFam" id="3.40.50.2000:FF:000032">
    <property type="entry name" value="3-deoxy-D-manno-octulosonic acid transferase"/>
    <property type="match status" value="1"/>
</dbReference>
<dbReference type="AlphaFoldDB" id="A0A3B0RQL8"/>
<dbReference type="GO" id="GO:0005886">
    <property type="term" value="C:plasma membrane"/>
    <property type="evidence" value="ECO:0007669"/>
    <property type="project" value="TreeGrafter"/>
</dbReference>
<dbReference type="SUPFAM" id="SSF53756">
    <property type="entry name" value="UDP-Glycosyltransferase/glycogen phosphorylase"/>
    <property type="match status" value="1"/>
</dbReference>
<evidence type="ECO:0000256" key="3">
    <source>
        <dbReference type="ARBA" id="ARBA00022679"/>
    </source>
</evidence>
<comment type="catalytic activity">
    <reaction evidence="5">
        <text>lipid IVA (E. coli) + CMP-3-deoxy-beta-D-manno-octulosonate = alpha-Kdo-(2-&gt;6)-lipid IVA (E. coli) + CMP + H(+)</text>
        <dbReference type="Rhea" id="RHEA:28066"/>
        <dbReference type="ChEBI" id="CHEBI:15378"/>
        <dbReference type="ChEBI" id="CHEBI:58603"/>
        <dbReference type="ChEBI" id="CHEBI:60364"/>
        <dbReference type="ChEBI" id="CHEBI:60377"/>
        <dbReference type="ChEBI" id="CHEBI:85987"/>
        <dbReference type="EC" id="2.4.99.12"/>
    </reaction>
</comment>
<sequence>MTPTLREPLGLKIYRRVSRAAEPVANFALQRRLKAGKEDGDRIKERRGIASRPRPKGPLFWIHGASVGESLSIIPLVRRLRELRPDLQFMVTTGTITSAGLMAERLPEGAFHQYVPLDHPDYVRSFLDHWRPDAAIFVESEFWPNLILGARARMPFMALVNARISPRSFDDWKRQPNAIKFILSSFDAIFAQDYPNAERLMALSGRPVEMLGNLKHAAAPLPALDEDIERLSQEIGYRSTWLAASTHPGEEEIAFSAHKQLRRRFDNILTIIAPRHPERGEEIEELAKEQGLITARRRLGEPITDETDLYIADTLGELGIFYRLSDIAFVGGSITPKGGHNPLEPARLGAAILHGAHTFNFVETYHDMRKAGGAALVRNDRELATAVRRLLSDDKTRQTMIDAARLGAETNAEKVLTGICDLLMEKMPEKAVS</sequence>
<dbReference type="Gene3D" id="3.40.50.11720">
    <property type="entry name" value="3-Deoxy-D-manno-octulosonic-acid transferase, N-terminal domain"/>
    <property type="match status" value="1"/>
</dbReference>
<protein>
    <recommendedName>
        <fullName evidence="2">lipid IVA 3-deoxy-D-manno-octulosonic acid transferase</fullName>
        <ecNumber evidence="2">2.4.99.12</ecNumber>
    </recommendedName>
    <alternativeName>
        <fullName evidence="4">Lipid IV(A) 3-deoxy-D-manno-octulosonic acid transferase</fullName>
    </alternativeName>
</protein>
<feature type="domain" description="3-deoxy-D-manno-octulosonic-acid transferase N-terminal" evidence="6">
    <location>
        <begin position="42"/>
        <end position="216"/>
    </location>
</feature>
<evidence type="ECO:0000256" key="5">
    <source>
        <dbReference type="ARBA" id="ARBA00049183"/>
    </source>
</evidence>
<name>A0A3B0RQL8_9ZZZZ</name>
<dbReference type="GO" id="GO:0009245">
    <property type="term" value="P:lipid A biosynthetic process"/>
    <property type="evidence" value="ECO:0007669"/>
    <property type="project" value="TreeGrafter"/>
</dbReference>
<dbReference type="PANTHER" id="PTHR42755:SF1">
    <property type="entry name" value="3-DEOXY-D-MANNO-OCTULOSONIC ACID TRANSFERASE, MITOCHONDRIAL-RELATED"/>
    <property type="match status" value="1"/>
</dbReference>
<dbReference type="Gene3D" id="3.40.50.2000">
    <property type="entry name" value="Glycogen Phosphorylase B"/>
    <property type="match status" value="1"/>
</dbReference>
<evidence type="ECO:0000256" key="1">
    <source>
        <dbReference type="ARBA" id="ARBA00006380"/>
    </source>
</evidence>
<dbReference type="InterPro" id="IPR038107">
    <property type="entry name" value="Glycos_transf_N_sf"/>
</dbReference>
<keyword evidence="3 7" id="KW-0808">Transferase</keyword>
<dbReference type="GO" id="GO:0043842">
    <property type="term" value="F:Kdo transferase activity"/>
    <property type="evidence" value="ECO:0007669"/>
    <property type="project" value="UniProtKB-EC"/>
</dbReference>
<gene>
    <name evidence="7" type="ORF">MNBD_ALPHA05-1149</name>
</gene>
<dbReference type="EMBL" id="UOEH01000043">
    <property type="protein sequence ID" value="VAV90548.1"/>
    <property type="molecule type" value="Genomic_DNA"/>
</dbReference>